<gene>
    <name evidence="1" type="ORF">Q4521_07450</name>
</gene>
<proteinExistence type="predicted"/>
<name>A0AAW7X440_9GAMM</name>
<comment type="caution">
    <text evidence="1">The sequence shown here is derived from an EMBL/GenBank/DDBJ whole genome shotgun (WGS) entry which is preliminary data.</text>
</comment>
<dbReference type="RefSeq" id="WP_303492248.1">
    <property type="nucleotide sequence ID" value="NZ_JAUOPB010000005.1"/>
</dbReference>
<evidence type="ECO:0008006" key="3">
    <source>
        <dbReference type="Google" id="ProtNLM"/>
    </source>
</evidence>
<dbReference type="EMBL" id="JAUOPB010000005">
    <property type="protein sequence ID" value="MDO6422305.1"/>
    <property type="molecule type" value="Genomic_DNA"/>
</dbReference>
<reference evidence="1" key="1">
    <citation type="submission" date="2023-07" db="EMBL/GenBank/DDBJ databases">
        <title>Genome content predicts the carbon catabolic preferences of heterotrophic bacteria.</title>
        <authorList>
            <person name="Gralka M."/>
        </authorList>
    </citation>
    <scope>NUCLEOTIDE SEQUENCE</scope>
    <source>
        <strain evidence="1">I3M17_2</strain>
    </source>
</reference>
<dbReference type="AlphaFoldDB" id="A0AAW7X440"/>
<organism evidence="1 2">
    <name type="scientific">Saccharophagus degradans</name>
    <dbReference type="NCBI Taxonomy" id="86304"/>
    <lineage>
        <taxon>Bacteria</taxon>
        <taxon>Pseudomonadati</taxon>
        <taxon>Pseudomonadota</taxon>
        <taxon>Gammaproteobacteria</taxon>
        <taxon>Cellvibrionales</taxon>
        <taxon>Cellvibrionaceae</taxon>
        <taxon>Saccharophagus</taxon>
    </lineage>
</organism>
<evidence type="ECO:0000313" key="2">
    <source>
        <dbReference type="Proteomes" id="UP001169760"/>
    </source>
</evidence>
<accession>A0AAW7X440</accession>
<sequence length="100" mass="11290">MNPDIYSNEEISSVQSLLKRFRAVISDNEELYGFSISDLDDVIDRFPGVDLFDEGSNDYDASGDVLNNMFAFLLDDNPKSILSKSEYLLVSELWGKLKNA</sequence>
<evidence type="ECO:0000313" key="1">
    <source>
        <dbReference type="EMBL" id="MDO6422305.1"/>
    </source>
</evidence>
<protein>
    <recommendedName>
        <fullName evidence="3">Colicin D immunity protein domain-containing protein</fullName>
    </recommendedName>
</protein>
<dbReference type="Proteomes" id="UP001169760">
    <property type="component" value="Unassembled WGS sequence"/>
</dbReference>